<keyword evidence="1 2" id="KW-0597">Phosphoprotein</keyword>
<evidence type="ECO:0000313" key="7">
    <source>
        <dbReference type="Proteomes" id="UP000279236"/>
    </source>
</evidence>
<dbReference type="InterPro" id="IPR003594">
    <property type="entry name" value="HATPase_dom"/>
</dbReference>
<dbReference type="SMART" id="SM00388">
    <property type="entry name" value="HisKA"/>
    <property type="match status" value="2"/>
</dbReference>
<feature type="region of interest" description="Disordered" evidence="3">
    <location>
        <begin position="146"/>
        <end position="179"/>
    </location>
</feature>
<evidence type="ECO:0000256" key="1">
    <source>
        <dbReference type="ARBA" id="ARBA00022553"/>
    </source>
</evidence>
<dbReference type="EMBL" id="RSCE01000003">
    <property type="protein sequence ID" value="RSH84865.1"/>
    <property type="molecule type" value="Genomic_DNA"/>
</dbReference>
<feature type="domain" description="Histidine kinase" evidence="4">
    <location>
        <begin position="1179"/>
        <end position="1452"/>
    </location>
</feature>
<dbReference type="SUPFAM" id="SSF47384">
    <property type="entry name" value="Homodimeric domain of signal transducing histidine kinase"/>
    <property type="match status" value="2"/>
</dbReference>
<dbReference type="Pfam" id="PF02518">
    <property type="entry name" value="HATPase_c"/>
    <property type="match status" value="2"/>
</dbReference>
<feature type="modified residue" description="4-aspartylphosphate" evidence="2">
    <location>
        <position position="1528"/>
    </location>
</feature>
<organism evidence="6 7">
    <name type="scientific">Apiotrichum porosum</name>
    <dbReference type="NCBI Taxonomy" id="105984"/>
    <lineage>
        <taxon>Eukaryota</taxon>
        <taxon>Fungi</taxon>
        <taxon>Dikarya</taxon>
        <taxon>Basidiomycota</taxon>
        <taxon>Agaricomycotina</taxon>
        <taxon>Tremellomycetes</taxon>
        <taxon>Trichosporonales</taxon>
        <taxon>Trichosporonaceae</taxon>
        <taxon>Apiotrichum</taxon>
    </lineage>
</organism>
<evidence type="ECO:0000313" key="6">
    <source>
        <dbReference type="EMBL" id="RSH84865.1"/>
    </source>
</evidence>
<dbReference type="SUPFAM" id="SSF55874">
    <property type="entry name" value="ATPase domain of HSP90 chaperone/DNA topoisomerase II/histidine kinase"/>
    <property type="match status" value="2"/>
</dbReference>
<evidence type="ECO:0000256" key="3">
    <source>
        <dbReference type="SAM" id="MobiDB-lite"/>
    </source>
</evidence>
<dbReference type="SUPFAM" id="SSF52172">
    <property type="entry name" value="CheY-like"/>
    <property type="match status" value="2"/>
</dbReference>
<keyword evidence="7" id="KW-1185">Reference proteome</keyword>
<protein>
    <recommendedName>
        <fullName evidence="8">Histidine kinase</fullName>
    </recommendedName>
</protein>
<dbReference type="CDD" id="cd17546">
    <property type="entry name" value="REC_hyHK_CKI1_RcsC-like"/>
    <property type="match status" value="1"/>
</dbReference>
<feature type="modified residue" description="4-aspartylphosphate" evidence="2">
    <location>
        <position position="949"/>
    </location>
</feature>
<dbReference type="PANTHER" id="PTHR43547">
    <property type="entry name" value="TWO-COMPONENT HISTIDINE KINASE"/>
    <property type="match status" value="1"/>
</dbReference>
<dbReference type="PANTHER" id="PTHR43547:SF2">
    <property type="entry name" value="HYBRID SIGNAL TRANSDUCTION HISTIDINE KINASE C"/>
    <property type="match status" value="1"/>
</dbReference>
<evidence type="ECO:0000256" key="2">
    <source>
        <dbReference type="PROSITE-ProRule" id="PRU00169"/>
    </source>
</evidence>
<dbReference type="STRING" id="105984.A0A427Y1J6"/>
<dbReference type="SUPFAM" id="SSF55785">
    <property type="entry name" value="PYP-like sensor domain (PAS domain)"/>
    <property type="match status" value="1"/>
</dbReference>
<dbReference type="RefSeq" id="XP_028478313.1">
    <property type="nucleotide sequence ID" value="XM_028621861.1"/>
</dbReference>
<reference evidence="6 7" key="1">
    <citation type="submission" date="2018-11" db="EMBL/GenBank/DDBJ databases">
        <title>Genome sequence of Apiotrichum porosum DSM 27194.</title>
        <authorList>
            <person name="Aliyu H."/>
            <person name="Gorte O."/>
            <person name="Ochsenreither K."/>
        </authorList>
    </citation>
    <scope>NUCLEOTIDE SEQUENCE [LARGE SCALE GENOMIC DNA]</scope>
    <source>
        <strain evidence="6 7">DSM 27194</strain>
    </source>
</reference>
<feature type="compositionally biased region" description="Basic and acidic residues" evidence="3">
    <location>
        <begin position="1650"/>
        <end position="1662"/>
    </location>
</feature>
<dbReference type="GeneID" id="39590940"/>
<dbReference type="InterPro" id="IPR003661">
    <property type="entry name" value="HisK_dim/P_dom"/>
</dbReference>
<feature type="region of interest" description="Disordered" evidence="3">
    <location>
        <begin position="1614"/>
        <end position="1662"/>
    </location>
</feature>
<dbReference type="InterPro" id="IPR036890">
    <property type="entry name" value="HATPase_C_sf"/>
</dbReference>
<evidence type="ECO:0008006" key="8">
    <source>
        <dbReference type="Google" id="ProtNLM"/>
    </source>
</evidence>
<dbReference type="OrthoDB" id="60033at2759"/>
<name>A0A427Y1J6_9TREE</name>
<feature type="domain" description="Response regulatory" evidence="5">
    <location>
        <begin position="1475"/>
        <end position="1596"/>
    </location>
</feature>
<dbReference type="InterPro" id="IPR004358">
    <property type="entry name" value="Sig_transdc_His_kin-like_C"/>
</dbReference>
<dbReference type="CDD" id="cd00156">
    <property type="entry name" value="REC"/>
    <property type="match status" value="1"/>
</dbReference>
<feature type="compositionally biased region" description="Pro residues" evidence="3">
    <location>
        <begin position="1614"/>
        <end position="1623"/>
    </location>
</feature>
<dbReference type="Pfam" id="PF00072">
    <property type="entry name" value="Response_reg"/>
    <property type="match status" value="2"/>
</dbReference>
<dbReference type="SMART" id="SM00448">
    <property type="entry name" value="REC"/>
    <property type="match status" value="2"/>
</dbReference>
<gene>
    <name evidence="6" type="ORF">EHS24_006397</name>
</gene>
<dbReference type="Gene3D" id="3.30.450.20">
    <property type="entry name" value="PAS domain"/>
    <property type="match status" value="1"/>
</dbReference>
<sequence length="1662" mass="183924">MAAPPNRGLSLSSIPTDFLESYPHAAFVVTQPERDCLSLPPSHGSLVPLKLFWSNVAWKQAAGSRSLLECISPPDAGRLQAWLLECQRDPLELPFMFGETYHLTRTSAPVHWDDGTLLSTHTFAIITTMPCADKVQLPLRPAPARVSSRQTFRPFEPPVRPPGEAPGTVPVDSGVPPAHRTAQSLSYRRDGSLNTQYLRSTIAPEGTDPTSGLPYDVKQLLMTTDWSKSPLGPMELWPPAMLGLVNTTIVNATRAAIWCGREFTMVYNQQFAEEMEHDHPAAFGRSGPAAYAEITNILGPLAEAAISGQSLHLQDRLVLLKDKTDGKMYEGYCTQHWIPCREVTGEFSGLFFSSMETTATVLSERRSDVVRQMSERASIGRTMDDFESGILETLTANPKDAPFAMLYHVQQQTSLPNNGTPTRSGVQTPRPSDAIAKLVQLTYAGGVGVPFRHHSAPDSLILSLKPTHDLETQVTSALQTLDVNGSTLDATPTAIMRRTVSPTTTPPCGTCWPIAEALRTHRTIFVRDCRALIQGYQVRVWDELPSSAVVIPIVHDTDQGVPEAVMILGISSRLRFTEDYENFIHSLRIQMAAYLVAVRSYCKDQELIQQLAQMDRAKNLLFANLANDLLMPISLIIGPLDDLAHYITPETANGNSLSIARRNVRRLRSLVGMLVDVSALEHGPGIATFTRVNFGSLTRDIASMFRKTVEKAGLKFTVDCDLTPHEVYVDREAWEKVVVTLTGQAFKYTRQGFIEIKVRYANGHAVFTFKDSSIGIPQHLMEHAGELVVYGSEQEETPAGPVILFALVKKLVDLHGGTLDAESRTLFNAPDGKTGTTVVICIPLGSAHLPEEDVQHGAEVPTHELRQWEDWEDSSLETPSVVEQRSWGVDLSSLFFEQSDVILVVDNTVDSLRYMRAIFEPFCKVIEARGAKEALELCRASPPNLVICDLVMPYEGGDVVLAGLRNGTREMAMVPFIMLTTHDDTRPENALTADDYLSKPFNARDLLSRGHMQLQLGKRRRDIEDRFEERTSELRIMSENLPMGIFRARPEDGSITYCNAAWHEQSGYPVDGDFTDWFTYVDPADLEPMAKGWFEFLADPDQLEYQFNGRWKNGKSVTSKVAKISKSPGGPVSTLLGCTFDVSEHKINEQLVLERAELAELRRVEAEDAKAQQELLIDITSHEIRNPISSLMQCASLVKTNLLGLQSELDLAVSNGTAFHPTRQLLHTIQEDLEALDNIYECALTQERISNDVLSLGKIQLDLLQMFDVETNIHDEAKKLVSVFQNEARMNRIHISLSFSDAFESLGLSTIKTDPVRFGQVVTNLLANAIRFVVSSDERRIDVRLDIGTVPPVPGTCRRPPEPRLPTAIGVDTPLYLYVEVADTGPGLLPSELETLFQRFTQASAKTHTVFGGSGLGLFVCRKITELMGGGIEVASEYSRGSVFRFFIQARAASIPTPISKPPTPVTARTRNTLRILIVEDNMINRTVLVRQLKHVGFKPDAVTNGLEAVECLRALEPGERYDCVLMDLEMPVMDGYTATRLIREDEAAGRAPNAIIALTGNARQAKLDDQMIDFDEVVVKPYRLDNLLLKIEGVARTVAAAPVAQAEEPVVPLRPPVSPLLRPPSRDGRSYSEPVVMRWSDSGGTSVAETDRGGESENELR</sequence>
<evidence type="ECO:0000259" key="4">
    <source>
        <dbReference type="PROSITE" id="PS50109"/>
    </source>
</evidence>
<dbReference type="InterPro" id="IPR035965">
    <property type="entry name" value="PAS-like_dom_sf"/>
</dbReference>
<dbReference type="InterPro" id="IPR001789">
    <property type="entry name" value="Sig_transdc_resp-reg_receiver"/>
</dbReference>
<feature type="domain" description="Response regulatory" evidence="5">
    <location>
        <begin position="901"/>
        <end position="1014"/>
    </location>
</feature>
<comment type="caution">
    <text evidence="6">The sequence shown here is derived from an EMBL/GenBank/DDBJ whole genome shotgun (WGS) entry which is preliminary data.</text>
</comment>
<dbReference type="PROSITE" id="PS50109">
    <property type="entry name" value="HIS_KIN"/>
    <property type="match status" value="2"/>
</dbReference>
<dbReference type="PRINTS" id="PR00344">
    <property type="entry name" value="BCTRLSENSOR"/>
</dbReference>
<dbReference type="InterPro" id="IPR036097">
    <property type="entry name" value="HisK_dim/P_sf"/>
</dbReference>
<dbReference type="PROSITE" id="PS50110">
    <property type="entry name" value="RESPONSE_REGULATORY"/>
    <property type="match status" value="2"/>
</dbReference>
<feature type="domain" description="Histidine kinase" evidence="4">
    <location>
        <begin position="624"/>
        <end position="846"/>
    </location>
</feature>
<dbReference type="SMART" id="SM00387">
    <property type="entry name" value="HATPase_c"/>
    <property type="match status" value="2"/>
</dbReference>
<dbReference type="Gene3D" id="3.40.50.2300">
    <property type="match status" value="2"/>
</dbReference>
<dbReference type="Gene3D" id="1.10.287.130">
    <property type="match status" value="2"/>
</dbReference>
<feature type="compositionally biased region" description="Pro residues" evidence="3">
    <location>
        <begin position="155"/>
        <end position="164"/>
    </location>
</feature>
<dbReference type="Gene3D" id="3.30.565.10">
    <property type="entry name" value="Histidine kinase-like ATPase, C-terminal domain"/>
    <property type="match status" value="2"/>
</dbReference>
<dbReference type="GO" id="GO:0000155">
    <property type="term" value="F:phosphorelay sensor kinase activity"/>
    <property type="evidence" value="ECO:0007669"/>
    <property type="project" value="InterPro"/>
</dbReference>
<evidence type="ECO:0000259" key="5">
    <source>
        <dbReference type="PROSITE" id="PS50110"/>
    </source>
</evidence>
<accession>A0A427Y1J6</accession>
<dbReference type="Proteomes" id="UP000279236">
    <property type="component" value="Unassembled WGS sequence"/>
</dbReference>
<proteinExistence type="predicted"/>
<dbReference type="InterPro" id="IPR005467">
    <property type="entry name" value="His_kinase_dom"/>
</dbReference>
<dbReference type="CDD" id="cd00082">
    <property type="entry name" value="HisKA"/>
    <property type="match status" value="2"/>
</dbReference>
<dbReference type="InterPro" id="IPR000014">
    <property type="entry name" value="PAS"/>
</dbReference>
<dbReference type="InterPro" id="IPR011006">
    <property type="entry name" value="CheY-like_superfamily"/>
</dbReference>
<dbReference type="Pfam" id="PF13188">
    <property type="entry name" value="PAS_8"/>
    <property type="match status" value="1"/>
</dbReference>